<keyword evidence="5" id="KW-0862">Zinc</keyword>
<dbReference type="GO" id="GO:0071031">
    <property type="term" value="P:nuclear mRNA surveillance of mRNA 3'-end processing"/>
    <property type="evidence" value="ECO:0007669"/>
    <property type="project" value="TreeGrafter"/>
</dbReference>
<evidence type="ECO:0000256" key="6">
    <source>
        <dbReference type="ARBA" id="ARBA00023242"/>
    </source>
</evidence>
<dbReference type="GO" id="GO:0071036">
    <property type="term" value="P:nuclear polyadenylation-dependent snoRNA catabolic process"/>
    <property type="evidence" value="ECO:0007669"/>
    <property type="project" value="TreeGrafter"/>
</dbReference>
<dbReference type="InterPro" id="IPR036875">
    <property type="entry name" value="Znf_CCHC_sf"/>
</dbReference>
<dbReference type="AlphaFoldDB" id="A0A059EZE9"/>
<dbReference type="InterPro" id="IPR051644">
    <property type="entry name" value="TRAMP_AT-DNA-binding"/>
</dbReference>
<dbReference type="GO" id="GO:0008270">
    <property type="term" value="F:zinc ion binding"/>
    <property type="evidence" value="ECO:0007669"/>
    <property type="project" value="UniProtKB-KW"/>
</dbReference>
<dbReference type="SMART" id="SM00343">
    <property type="entry name" value="ZnF_C2HC"/>
    <property type="match status" value="4"/>
</dbReference>
<dbReference type="GO" id="GO:0071037">
    <property type="term" value="P:nuclear polyadenylation-dependent snRNA catabolic process"/>
    <property type="evidence" value="ECO:0007669"/>
    <property type="project" value="TreeGrafter"/>
</dbReference>
<evidence type="ECO:0000313" key="10">
    <source>
        <dbReference type="Proteomes" id="UP000030655"/>
    </source>
</evidence>
<dbReference type="PANTHER" id="PTHR46543:SF1">
    <property type="entry name" value="ZINC FINGER CCHC DOMAIN-CONTAINING PROTEIN 7"/>
    <property type="match status" value="1"/>
</dbReference>
<feature type="domain" description="CCHC-type" evidence="8">
    <location>
        <begin position="76"/>
        <end position="91"/>
    </location>
</feature>
<dbReference type="GO" id="GO:0071035">
    <property type="term" value="P:nuclear polyadenylation-dependent rRNA catabolic process"/>
    <property type="evidence" value="ECO:0007669"/>
    <property type="project" value="TreeGrafter"/>
</dbReference>
<dbReference type="Gene3D" id="4.10.60.10">
    <property type="entry name" value="Zinc finger, CCHC-type"/>
    <property type="match status" value="2"/>
</dbReference>
<dbReference type="SUPFAM" id="SSF57756">
    <property type="entry name" value="Retrovirus zinc finger-like domains"/>
    <property type="match status" value="2"/>
</dbReference>
<keyword evidence="2" id="KW-0479">Metal-binding</keyword>
<keyword evidence="4 7" id="KW-0863">Zinc-finger</keyword>
<dbReference type="STRING" id="1288291.A0A059EZE9"/>
<comment type="subcellular location">
    <subcellularLocation>
        <location evidence="1">Nucleus</location>
    </subcellularLocation>
</comment>
<dbReference type="PROSITE" id="PS50158">
    <property type="entry name" value="ZF_CCHC"/>
    <property type="match status" value="2"/>
</dbReference>
<keyword evidence="10" id="KW-1185">Reference proteome</keyword>
<gene>
    <name evidence="9" type="ORF">H312_02522</name>
</gene>
<keyword evidence="3" id="KW-0677">Repeat</keyword>
<organism evidence="9 10">
    <name type="scientific">Anncaliia algerae PRA339</name>
    <dbReference type="NCBI Taxonomy" id="1288291"/>
    <lineage>
        <taxon>Eukaryota</taxon>
        <taxon>Fungi</taxon>
        <taxon>Fungi incertae sedis</taxon>
        <taxon>Microsporidia</taxon>
        <taxon>Tubulinosematoidea</taxon>
        <taxon>Tubulinosematidae</taxon>
        <taxon>Anncaliia</taxon>
    </lineage>
</organism>
<evidence type="ECO:0000256" key="1">
    <source>
        <dbReference type="ARBA" id="ARBA00004123"/>
    </source>
</evidence>
<dbReference type="InterPro" id="IPR001878">
    <property type="entry name" value="Znf_CCHC"/>
</dbReference>
<feature type="domain" description="CCHC-type" evidence="8">
    <location>
        <begin position="114"/>
        <end position="129"/>
    </location>
</feature>
<evidence type="ECO:0000256" key="5">
    <source>
        <dbReference type="ARBA" id="ARBA00022833"/>
    </source>
</evidence>
<dbReference type="GO" id="GO:0071038">
    <property type="term" value="P:TRAMP-dependent tRNA surveillance pathway"/>
    <property type="evidence" value="ECO:0007669"/>
    <property type="project" value="TreeGrafter"/>
</dbReference>
<feature type="non-terminal residue" evidence="9">
    <location>
        <position position="1"/>
    </location>
</feature>
<dbReference type="VEuPathDB" id="MicrosporidiaDB:H312_02522"/>
<keyword evidence="6" id="KW-0539">Nucleus</keyword>
<dbReference type="HOGENOM" id="CLU_109009_0_0_1"/>
<reference evidence="10" key="1">
    <citation type="submission" date="2013-02" db="EMBL/GenBank/DDBJ databases">
        <authorList>
            <consortium name="The Broad Institute Genome Sequencing Platform"/>
            <person name="Cuomo C."/>
            <person name="Becnel J."/>
            <person name="Sanscrainte N."/>
            <person name="Walker B."/>
            <person name="Young S.K."/>
            <person name="Zeng Q."/>
            <person name="Gargeya S."/>
            <person name="Fitzgerald M."/>
            <person name="Haas B."/>
            <person name="Abouelleil A."/>
            <person name="Alvarado L."/>
            <person name="Arachchi H.M."/>
            <person name="Berlin A.M."/>
            <person name="Chapman S.B."/>
            <person name="Dewar J."/>
            <person name="Goldberg J."/>
            <person name="Griggs A."/>
            <person name="Gujja S."/>
            <person name="Hansen M."/>
            <person name="Howarth C."/>
            <person name="Imamovic A."/>
            <person name="Larimer J."/>
            <person name="McCowan C."/>
            <person name="Murphy C."/>
            <person name="Neiman D."/>
            <person name="Pearson M."/>
            <person name="Priest M."/>
            <person name="Roberts A."/>
            <person name="Saif S."/>
            <person name="Shea T."/>
            <person name="Sisk P."/>
            <person name="Sykes S."/>
            <person name="Wortman J."/>
            <person name="Nusbaum C."/>
            <person name="Birren B."/>
        </authorList>
    </citation>
    <scope>NUCLEOTIDE SEQUENCE [LARGE SCALE GENOMIC DNA]</scope>
    <source>
        <strain evidence="10">PRA339</strain>
    </source>
</reference>
<evidence type="ECO:0000256" key="7">
    <source>
        <dbReference type="PROSITE-ProRule" id="PRU00047"/>
    </source>
</evidence>
<accession>A0A059EZE9</accession>
<dbReference type="Proteomes" id="UP000030655">
    <property type="component" value="Unassembled WGS sequence"/>
</dbReference>
<evidence type="ECO:0000259" key="8">
    <source>
        <dbReference type="PROSITE" id="PS50158"/>
    </source>
</evidence>
<proteinExistence type="predicted"/>
<dbReference type="Pfam" id="PF00098">
    <property type="entry name" value="zf-CCHC"/>
    <property type="match status" value="2"/>
</dbReference>
<evidence type="ECO:0000313" key="9">
    <source>
        <dbReference type="EMBL" id="KCZ80066.1"/>
    </source>
</evidence>
<dbReference type="GO" id="GO:0003723">
    <property type="term" value="F:RNA binding"/>
    <property type="evidence" value="ECO:0007669"/>
    <property type="project" value="TreeGrafter"/>
</dbReference>
<evidence type="ECO:0000256" key="2">
    <source>
        <dbReference type="ARBA" id="ARBA00022723"/>
    </source>
</evidence>
<sequence length="208" mass="24651">MKQKTLFSFIKDNKIALDSIEVREFTGNFVYESTYESDQKLLSLLYHSPDIKISKLISDKENDSSKKRYYVDNTLCYECGQVGHTERRCPRNLEPFCVLCTGAHYKVNCIMKVCNRCNTLGHIARDCKEEGDRKRFLQCRKCRYEHSESDCPRWRRYIFKENSYVKPLKYRACTNCASDNHFTDDCRSRKSKFSIFNSDYKSVSNFFQ</sequence>
<dbReference type="OrthoDB" id="2186115at2759"/>
<dbReference type="EMBL" id="KK365206">
    <property type="protein sequence ID" value="KCZ80066.1"/>
    <property type="molecule type" value="Genomic_DNA"/>
</dbReference>
<evidence type="ECO:0000256" key="3">
    <source>
        <dbReference type="ARBA" id="ARBA00022737"/>
    </source>
</evidence>
<dbReference type="PANTHER" id="PTHR46543">
    <property type="entry name" value="ZINC FINGER CCHC DOMAIN-CONTAINING PROTEIN 7"/>
    <property type="match status" value="1"/>
</dbReference>
<protein>
    <recommendedName>
        <fullName evidence="8">CCHC-type domain-containing protein</fullName>
    </recommendedName>
</protein>
<reference evidence="9 10" key="2">
    <citation type="submission" date="2014-03" db="EMBL/GenBank/DDBJ databases">
        <title>The Genome Sequence of Anncaliia algerae insect isolate PRA339.</title>
        <authorList>
            <consortium name="The Broad Institute Genome Sequencing Platform"/>
            <consortium name="The Broad Institute Genome Sequencing Center for Infectious Disease"/>
            <person name="Cuomo C."/>
            <person name="Becnel J."/>
            <person name="Sanscrainte N."/>
            <person name="Walker B."/>
            <person name="Young S.K."/>
            <person name="Zeng Q."/>
            <person name="Gargeya S."/>
            <person name="Fitzgerald M."/>
            <person name="Haas B."/>
            <person name="Abouelleil A."/>
            <person name="Alvarado L."/>
            <person name="Arachchi H.M."/>
            <person name="Berlin A.M."/>
            <person name="Chapman S.B."/>
            <person name="Dewar J."/>
            <person name="Goldberg J."/>
            <person name="Griggs A."/>
            <person name="Gujja S."/>
            <person name="Hansen M."/>
            <person name="Howarth C."/>
            <person name="Imamovic A."/>
            <person name="Larimer J."/>
            <person name="McCowan C."/>
            <person name="Murphy C."/>
            <person name="Neiman D."/>
            <person name="Pearson M."/>
            <person name="Priest M."/>
            <person name="Roberts A."/>
            <person name="Saif S."/>
            <person name="Shea T."/>
            <person name="Sisk P."/>
            <person name="Sykes S."/>
            <person name="Wortman J."/>
            <person name="Nusbaum C."/>
            <person name="Birren B."/>
        </authorList>
    </citation>
    <scope>NUCLEOTIDE SEQUENCE [LARGE SCALE GENOMIC DNA]</scope>
    <source>
        <strain evidence="9 10">PRA339</strain>
    </source>
</reference>
<dbReference type="GO" id="GO:0031499">
    <property type="term" value="C:TRAMP complex"/>
    <property type="evidence" value="ECO:0007669"/>
    <property type="project" value="TreeGrafter"/>
</dbReference>
<evidence type="ECO:0000256" key="4">
    <source>
        <dbReference type="ARBA" id="ARBA00022771"/>
    </source>
</evidence>
<name>A0A059EZE9_9MICR</name>
<dbReference type="GO" id="GO:0071039">
    <property type="term" value="P:nuclear polyadenylation-dependent CUT catabolic process"/>
    <property type="evidence" value="ECO:0007669"/>
    <property type="project" value="TreeGrafter"/>
</dbReference>